<protein>
    <submittedName>
        <fullName evidence="3">Conserved repeat domain protein</fullName>
    </submittedName>
</protein>
<dbReference type="NCBIfam" id="TIGR01451">
    <property type="entry name" value="B_ant_repeat"/>
    <property type="match status" value="3"/>
</dbReference>
<proteinExistence type="predicted"/>
<feature type="compositionally biased region" description="Basic and acidic residues" evidence="1">
    <location>
        <begin position="1202"/>
        <end position="1224"/>
    </location>
</feature>
<dbReference type="InterPro" id="IPR051172">
    <property type="entry name" value="Chlamydia_OmcB"/>
</dbReference>
<gene>
    <name evidence="3" type="ORF">XD72_2233</name>
</gene>
<dbReference type="InterPro" id="IPR047589">
    <property type="entry name" value="DUF11_rpt"/>
</dbReference>
<organism evidence="3 4">
    <name type="scientific">Methanothrix harundinacea</name>
    <dbReference type="NCBI Taxonomy" id="301375"/>
    <lineage>
        <taxon>Archaea</taxon>
        <taxon>Methanobacteriati</taxon>
        <taxon>Methanobacteriota</taxon>
        <taxon>Stenosarchaea group</taxon>
        <taxon>Methanomicrobia</taxon>
        <taxon>Methanotrichales</taxon>
        <taxon>Methanotrichaceae</taxon>
        <taxon>Methanothrix</taxon>
    </lineage>
</organism>
<dbReference type="InterPro" id="IPR036415">
    <property type="entry name" value="Lamin_tail_dom_sf"/>
</dbReference>
<dbReference type="PATRIC" id="fig|301375.7.peg.1099"/>
<feature type="domain" description="DUF7507" evidence="2">
    <location>
        <begin position="556"/>
        <end position="642"/>
    </location>
</feature>
<dbReference type="Gene3D" id="2.60.40.1260">
    <property type="entry name" value="Lamin Tail domain"/>
    <property type="match status" value="1"/>
</dbReference>
<dbReference type="AlphaFoldDB" id="A0A124FM20"/>
<dbReference type="InterPro" id="IPR055354">
    <property type="entry name" value="DUF7507"/>
</dbReference>
<evidence type="ECO:0000256" key="1">
    <source>
        <dbReference type="SAM" id="MobiDB-lite"/>
    </source>
</evidence>
<feature type="compositionally biased region" description="Basic residues" evidence="1">
    <location>
        <begin position="1225"/>
        <end position="1238"/>
    </location>
</feature>
<evidence type="ECO:0000313" key="4">
    <source>
        <dbReference type="Proteomes" id="UP000057043"/>
    </source>
</evidence>
<name>A0A124FM20_9EURY</name>
<comment type="caution">
    <text evidence="3">The sequence shown here is derived from an EMBL/GenBank/DDBJ whole genome shotgun (WGS) entry which is preliminary data.</text>
</comment>
<dbReference type="SUPFAM" id="SSF74853">
    <property type="entry name" value="Lamin A/C globular tail domain"/>
    <property type="match status" value="1"/>
</dbReference>
<dbReference type="Proteomes" id="UP000057043">
    <property type="component" value="Unassembled WGS sequence"/>
</dbReference>
<accession>A0A124FM20</accession>
<evidence type="ECO:0000313" key="3">
    <source>
        <dbReference type="EMBL" id="KUK43391.1"/>
    </source>
</evidence>
<dbReference type="EMBL" id="LGFT01000078">
    <property type="protein sequence ID" value="KUK43391.1"/>
    <property type="molecule type" value="Genomic_DNA"/>
</dbReference>
<evidence type="ECO:0000259" key="2">
    <source>
        <dbReference type="Pfam" id="PF24346"/>
    </source>
</evidence>
<feature type="region of interest" description="Disordered" evidence="1">
    <location>
        <begin position="1153"/>
        <end position="1256"/>
    </location>
</feature>
<feature type="compositionally biased region" description="Basic and acidic residues" evidence="1">
    <location>
        <begin position="1174"/>
        <end position="1192"/>
    </location>
</feature>
<sequence>MSFGWNFSPESASTNLWTATRYLLFVILLFLIPAAAETDEAMDMPIFSGGVATFAPEFPCENGTYRWEASDGFPRTSDSMTFNWTAPQVRSPTEVVISLTMVCDYGCLGSEESSILVHPRPEPALEVYMTASPSRGKPFDYVTFTIVIENTGEVPLALELNDTLPAGIGYVLADPVPDRVIENADGTTTIFWDGLGTLDPGNETAIVIIGEIGEDIPKSASTTDTLTVLGSPDLGNEDNSVGEEVLWVQQVGGGGLADTIEGLIWLRVRLEVELAKMIELSRRLDTRSPGVIVEEKEGELPGDVVRNYTRPATDEQLVLFIDAGGNITRSEYYNFEMGSVLTSEYGPDGALIAESLLSVSMLERLRIDYDDPSLGYRTRTVTDYKTGDTLIETVDPTGKIIRRDYRRIPGIPKEKEFLLRNSATATGRSEWGDVSASDDADVIVTYRSELKLAKGASPIPATVGDVIVYNFSVENVGDVTIANITLSDDRLGRGAGLNRTTLKPGEIAVGKANYTVISSDLPGPIVNTATATGTDPQGDEIEDEDTVTVPLYLLVPEISLIKTPDKNVVAVGEVVTYSFVVENVGTTTVTDLSLFDDLLNETVDLDRTVLDPGDVAVGTADYTVRPEDLPGPVVNNATATGIAIVRIARPEDVSQSPGAGVDGEPVSAEDSAVVNVTAPPPKINVNKTALQKSVRPGDEITYIIEINYTKQGEPINSTSVTVNDTFSRPVEFVSADPWPVKWGDRWQRWVEETDENGRINITLVVRTKKQDFTFDMEQGISGEGFVNVASDYDTAPPSYILTNVVTVRDANSSDVMNKTSETVFVGEVGTELSTREHGSGSYDSEEVLRMRTENKSISMEKDVSATYAPTTLGLYNGRVVEYSSRWSQEARAKNRITGASMTEAYRYATSIDRESKFFLDRNESVMEIDSEFDGMAEIGFFKMPSNTSGPRSTPTFELREDYAGSFRVSERVDEYGRGVSYEKSAAGSGLVAGDRRIGSSQRSYESGAGFYESEEIIETATNYIAKEINLTHAPAYQKISDATLIDASGKWKEGMRSKTPGTSLIAEEYTSITELDKDSIFRGLNDLSTEADFSGRARYRTIAKSGSRSGGGSIYIRDINLVDEWVEIANRGDDVVNMTGWNLSDDDGHGWPFPYSERSQLQPGHVRHHRHQRRECSSGERIHRGHLPEGDRLPQLVSQAGENRRKGDLERREPGGGGSSEDRPHPRRHRVWRLPRQRRQGDRRSRGRLCRQGDQLHRPGGAVAFLLPRRDLCEQDRRG</sequence>
<dbReference type="PANTHER" id="PTHR34819">
    <property type="entry name" value="LARGE CYSTEINE-RICH PERIPLASMIC PROTEIN OMCB"/>
    <property type="match status" value="1"/>
</dbReference>
<feature type="domain" description="DUF7507" evidence="2">
    <location>
        <begin position="449"/>
        <end position="543"/>
    </location>
</feature>
<reference evidence="3 4" key="1">
    <citation type="journal article" date="2015" name="MBio">
        <title>Genome-Resolved Metagenomic Analysis Reveals Roles for Candidate Phyla and Other Microbial Community Members in Biogeochemical Transformations in Oil Reservoirs.</title>
        <authorList>
            <person name="Hu P."/>
            <person name="Tom L."/>
            <person name="Singh A."/>
            <person name="Thomas B.C."/>
            <person name="Baker B.J."/>
            <person name="Piceno Y.M."/>
            <person name="Andersen G.L."/>
            <person name="Banfield J.F."/>
        </authorList>
    </citation>
    <scope>NUCLEOTIDE SEQUENCE [LARGE SCALE GENOMIC DNA]</scope>
    <source>
        <strain evidence="3">57_489</strain>
    </source>
</reference>
<dbReference type="Pfam" id="PF24346">
    <property type="entry name" value="DUF7507"/>
    <property type="match status" value="2"/>
</dbReference>